<protein>
    <submittedName>
        <fullName evidence="1">Uncharacterized protein</fullName>
    </submittedName>
</protein>
<evidence type="ECO:0000313" key="1">
    <source>
        <dbReference type="EMBL" id="BAI70251.1"/>
    </source>
</evidence>
<accession>D3DK99</accession>
<dbReference type="EMBL" id="AP011112">
    <property type="protein sequence ID" value="BAI70251.1"/>
    <property type="molecule type" value="Genomic_DNA"/>
</dbReference>
<keyword evidence="2" id="KW-1185">Reference proteome</keyword>
<dbReference type="STRING" id="608538.HTH_1807"/>
<organism evidence="1 2">
    <name type="scientific">Hydrogenobacter thermophilus (strain DSM 6534 / IAM 12695 / TK-6)</name>
    <dbReference type="NCBI Taxonomy" id="608538"/>
    <lineage>
        <taxon>Bacteria</taxon>
        <taxon>Pseudomonadati</taxon>
        <taxon>Aquificota</taxon>
        <taxon>Aquificia</taxon>
        <taxon>Aquificales</taxon>
        <taxon>Aquificaceae</taxon>
        <taxon>Hydrogenobacter</taxon>
    </lineage>
</organism>
<dbReference type="KEGG" id="hte:Hydth_1789"/>
<dbReference type="Proteomes" id="UP000002574">
    <property type="component" value="Chromosome"/>
</dbReference>
<dbReference type="AlphaFoldDB" id="D3DK99"/>
<name>D3DK99_HYDTT</name>
<proteinExistence type="predicted"/>
<reference evidence="1 2" key="1">
    <citation type="journal article" date="2010" name="J. Bacteriol.">
        <title>Complete genome sequence of the thermophilic, obligately chemolithoautotrophic hydrogen-oxidizing bacterium Hydrogenobacter thermophilus TK-6.</title>
        <authorList>
            <person name="Arai H."/>
            <person name="Kanbe H."/>
            <person name="Ishii M."/>
            <person name="Igarashi Y."/>
        </authorList>
    </citation>
    <scope>NUCLEOTIDE SEQUENCE [LARGE SCALE GENOMIC DNA]</scope>
    <source>
        <strain evidence="2">DSM 6534 / IAM 12695 / TK-6 [Tokyo]</strain>
    </source>
</reference>
<sequence>MSTTTDLLFAHKPAVPVEDIKGKARKGKKTKHVSQQVHKKILKGGLCHEKALCFGSFDTLSLSLCVR</sequence>
<gene>
    <name evidence="1" type="ordered locus">HTH_1807</name>
</gene>
<evidence type="ECO:0000313" key="2">
    <source>
        <dbReference type="Proteomes" id="UP000002574"/>
    </source>
</evidence>
<dbReference type="KEGG" id="hth:HTH_1807"/>